<proteinExistence type="predicted"/>
<dbReference type="InterPro" id="IPR031352">
    <property type="entry name" value="SesA"/>
</dbReference>
<gene>
    <name evidence="2" type="ORF">K461DRAFT_274406</name>
</gene>
<comment type="caution">
    <text evidence="2">The sequence shown here is derived from an EMBL/GenBank/DDBJ whole genome shotgun (WGS) entry which is preliminary data.</text>
</comment>
<reference evidence="2" key="1">
    <citation type="journal article" date="2020" name="Stud. Mycol.">
        <title>101 Dothideomycetes genomes: a test case for predicting lifestyles and emergence of pathogens.</title>
        <authorList>
            <person name="Haridas S."/>
            <person name="Albert R."/>
            <person name="Binder M."/>
            <person name="Bloem J."/>
            <person name="Labutti K."/>
            <person name="Salamov A."/>
            <person name="Andreopoulos B."/>
            <person name="Baker S."/>
            <person name="Barry K."/>
            <person name="Bills G."/>
            <person name="Bluhm B."/>
            <person name="Cannon C."/>
            <person name="Castanera R."/>
            <person name="Culley D."/>
            <person name="Daum C."/>
            <person name="Ezra D."/>
            <person name="Gonzalez J."/>
            <person name="Henrissat B."/>
            <person name="Kuo A."/>
            <person name="Liang C."/>
            <person name="Lipzen A."/>
            <person name="Lutzoni F."/>
            <person name="Magnuson J."/>
            <person name="Mondo S."/>
            <person name="Nolan M."/>
            <person name="Ohm R."/>
            <person name="Pangilinan J."/>
            <person name="Park H.-J."/>
            <person name="Ramirez L."/>
            <person name="Alfaro M."/>
            <person name="Sun H."/>
            <person name="Tritt A."/>
            <person name="Yoshinaga Y."/>
            <person name="Zwiers L.-H."/>
            <person name="Turgeon B."/>
            <person name="Goodwin S."/>
            <person name="Spatafora J."/>
            <person name="Crous P."/>
            <person name="Grigoriev I."/>
        </authorList>
    </citation>
    <scope>NUCLEOTIDE SEQUENCE</scope>
    <source>
        <strain evidence="2">CBS 260.36</strain>
    </source>
</reference>
<dbReference type="Proteomes" id="UP000799439">
    <property type="component" value="Unassembled WGS sequence"/>
</dbReference>
<evidence type="ECO:0000313" key="3">
    <source>
        <dbReference type="Proteomes" id="UP000799439"/>
    </source>
</evidence>
<protein>
    <recommendedName>
        <fullName evidence="1">NACHT-NTPase and P-loop NTPases N-terminal domain-containing protein</fullName>
    </recommendedName>
</protein>
<sequence length="206" mass="22739">MTGVVEAGVVLGLISSSVDIYKTCYEIYQVAQDLDGLTPEFKNVADLIPLMLMSLESAQHNIGTQCPPSEVVQVSENCKAHALEVKNTFDKILPSTGDTKTARFTKALNLKWKSRDVRKTMEMAFRDIDLLANHRVLCDSEAIKEVKEAIQQLADMKANEAQGVTVNHGNIMNARDSARIDARSFNASDQARQYSAETMHFGKDSG</sequence>
<evidence type="ECO:0000313" key="2">
    <source>
        <dbReference type="EMBL" id="KAF2158159.1"/>
    </source>
</evidence>
<accession>A0A9P4MQC5</accession>
<organism evidence="2 3">
    <name type="scientific">Myriangium duriaei CBS 260.36</name>
    <dbReference type="NCBI Taxonomy" id="1168546"/>
    <lineage>
        <taxon>Eukaryota</taxon>
        <taxon>Fungi</taxon>
        <taxon>Dikarya</taxon>
        <taxon>Ascomycota</taxon>
        <taxon>Pezizomycotina</taxon>
        <taxon>Dothideomycetes</taxon>
        <taxon>Dothideomycetidae</taxon>
        <taxon>Myriangiales</taxon>
        <taxon>Myriangiaceae</taxon>
        <taxon>Myriangium</taxon>
    </lineage>
</organism>
<dbReference type="AlphaFoldDB" id="A0A9P4MQC5"/>
<dbReference type="OrthoDB" id="3758369at2759"/>
<dbReference type="Pfam" id="PF17107">
    <property type="entry name" value="SesA"/>
    <property type="match status" value="1"/>
</dbReference>
<dbReference type="EMBL" id="ML996081">
    <property type="protein sequence ID" value="KAF2158159.1"/>
    <property type="molecule type" value="Genomic_DNA"/>
</dbReference>
<evidence type="ECO:0000259" key="1">
    <source>
        <dbReference type="Pfam" id="PF17107"/>
    </source>
</evidence>
<name>A0A9P4MQC5_9PEZI</name>
<keyword evidence="3" id="KW-1185">Reference proteome</keyword>
<feature type="domain" description="NACHT-NTPase and P-loop NTPases N-terminal" evidence="1">
    <location>
        <begin position="14"/>
        <end position="131"/>
    </location>
</feature>